<organism evidence="2 3">
    <name type="scientific">Mucilaginibacter pedocola</name>
    <dbReference type="NCBI Taxonomy" id="1792845"/>
    <lineage>
        <taxon>Bacteria</taxon>
        <taxon>Pseudomonadati</taxon>
        <taxon>Bacteroidota</taxon>
        <taxon>Sphingobacteriia</taxon>
        <taxon>Sphingobacteriales</taxon>
        <taxon>Sphingobacteriaceae</taxon>
        <taxon>Mucilaginibacter</taxon>
    </lineage>
</organism>
<dbReference type="RefSeq" id="WP_078348269.1">
    <property type="nucleotide sequence ID" value="NZ_MBTF01000012.1"/>
</dbReference>
<dbReference type="AlphaFoldDB" id="A0A1S9PG61"/>
<keyword evidence="1" id="KW-0732">Signal</keyword>
<dbReference type="Proteomes" id="UP000189739">
    <property type="component" value="Unassembled WGS sequence"/>
</dbReference>
<evidence type="ECO:0000313" key="3">
    <source>
        <dbReference type="Proteomes" id="UP000189739"/>
    </source>
</evidence>
<protein>
    <recommendedName>
        <fullName evidence="4">Enterotoxin</fullName>
    </recommendedName>
</protein>
<evidence type="ECO:0000313" key="2">
    <source>
        <dbReference type="EMBL" id="OOQ59538.1"/>
    </source>
</evidence>
<accession>A0A1S9PG61</accession>
<comment type="caution">
    <text evidence="2">The sequence shown here is derived from an EMBL/GenBank/DDBJ whole genome shotgun (WGS) entry which is preliminary data.</text>
</comment>
<proteinExistence type="predicted"/>
<sequence length="654" mass="71758">MAKLKGIIILSALLCFAINLRAQVSYSGLQPGKASVTQANGQVTLQNNVLSLKLAAGSKLSLTSFRDKVTGLQQAFVNTPLFELTLADGRTVTSNEFSVGTKPQLVDGNKIVAMLTNTAQGITVKWSASLVDDDNFVKQTFTFSAKDSVKVTNVVLVNLPSSAAIKQVGTVDGSPLVKNTMFFALEHPMSQVSRNGKTVSILLPRQGALTDAEPLTLSAVYGVTPKGQLRRGFLYYTERTRALPFRQMLHYNSWFDLSWVDRKLDEASCLARIKTFTDSLINKRHVKMDAFLFDDGWDDNKSLWQFNNGFPNGFTKLAEATKASGAALGVWVSPWGGYDEPKLQRLAYGRQQTPPFETNENGFSLTGPAYNKRFRAVTTSFIKDYNVGMFKFDGVGAGNGANGASITYQKDIEAFLKLINGLREESPNLYLSLTVGTWPSVYWLKYGDAIWRAGDDTGLAGNGAKRQQWITYKDGQAYQNIVKRAPLFPLNSIMYHGVCIAANGLPGKLETDDKNIADEIWAFFGSGTGLQELYADPNKLNTANWDCLQSAANWSRANKAALADAHWVGGNPLKGQVYGYAGWANGTGVLTLRNPTAKTQVFTVNVKDVLDLPAAAAYRFYNARNAKHPQCYVGRSFKVSLAPYEVKVMDAKPF</sequence>
<evidence type="ECO:0008006" key="4">
    <source>
        <dbReference type="Google" id="ProtNLM"/>
    </source>
</evidence>
<feature type="signal peptide" evidence="1">
    <location>
        <begin position="1"/>
        <end position="22"/>
    </location>
</feature>
<dbReference type="Gene3D" id="3.20.20.70">
    <property type="entry name" value="Aldolase class I"/>
    <property type="match status" value="1"/>
</dbReference>
<dbReference type="STRING" id="1792845.BC343_05035"/>
<name>A0A1S9PG61_9SPHI</name>
<reference evidence="2 3" key="1">
    <citation type="submission" date="2016-07" db="EMBL/GenBank/DDBJ databases">
        <title>Genomic analysis of zinc-resistant bacterium Mucilaginibacter pedocola TBZ30.</title>
        <authorList>
            <person name="Huang J."/>
            <person name="Tang J."/>
        </authorList>
    </citation>
    <scope>NUCLEOTIDE SEQUENCE [LARGE SCALE GENOMIC DNA]</scope>
    <source>
        <strain evidence="2 3">TBZ30</strain>
    </source>
</reference>
<evidence type="ECO:0000256" key="1">
    <source>
        <dbReference type="SAM" id="SignalP"/>
    </source>
</evidence>
<dbReference type="EMBL" id="MBTF01000012">
    <property type="protein sequence ID" value="OOQ59538.1"/>
    <property type="molecule type" value="Genomic_DNA"/>
</dbReference>
<feature type="chain" id="PRO_5013069027" description="Enterotoxin" evidence="1">
    <location>
        <begin position="23"/>
        <end position="654"/>
    </location>
</feature>
<dbReference type="OrthoDB" id="3183911at2"/>
<dbReference type="SUPFAM" id="SSF51445">
    <property type="entry name" value="(Trans)glycosidases"/>
    <property type="match status" value="1"/>
</dbReference>
<gene>
    <name evidence="2" type="ORF">BC343_05035</name>
</gene>
<keyword evidence="3" id="KW-1185">Reference proteome</keyword>
<dbReference type="InterPro" id="IPR013785">
    <property type="entry name" value="Aldolase_TIM"/>
</dbReference>
<dbReference type="InterPro" id="IPR017853">
    <property type="entry name" value="GH"/>
</dbReference>